<dbReference type="EMBL" id="HBNR01073012">
    <property type="protein sequence ID" value="CAE4648890.1"/>
    <property type="molecule type" value="Transcribed_RNA"/>
</dbReference>
<feature type="region of interest" description="Disordered" evidence="1">
    <location>
        <begin position="91"/>
        <end position="133"/>
    </location>
</feature>
<feature type="compositionally biased region" description="Low complexity" evidence="1">
    <location>
        <begin position="92"/>
        <end position="115"/>
    </location>
</feature>
<evidence type="ECO:0000256" key="1">
    <source>
        <dbReference type="SAM" id="MobiDB-lite"/>
    </source>
</evidence>
<feature type="compositionally biased region" description="Polar residues" evidence="1">
    <location>
        <begin position="117"/>
        <end position="133"/>
    </location>
</feature>
<protein>
    <submittedName>
        <fullName evidence="2">Uncharacterized protein</fullName>
    </submittedName>
</protein>
<sequence>MLNTMAMDTAPGSVKLFLGHVCAAAAMLKFATEKLQFTLGVLSSAAPSECQERLQRGGERTGLREDRPRRAAPGVLALAALVGQERLLSGVSRGLPSAPSSPARRAWSASRSVSPCSAGTSCATRSPATSRTR</sequence>
<organism evidence="2">
    <name type="scientific">Alexandrium monilatum</name>
    <dbReference type="NCBI Taxonomy" id="311494"/>
    <lineage>
        <taxon>Eukaryota</taxon>
        <taxon>Sar</taxon>
        <taxon>Alveolata</taxon>
        <taxon>Dinophyceae</taxon>
        <taxon>Gonyaulacales</taxon>
        <taxon>Pyrocystaceae</taxon>
        <taxon>Alexandrium</taxon>
    </lineage>
</organism>
<gene>
    <name evidence="2" type="ORF">AMON00008_LOCUS51772</name>
</gene>
<evidence type="ECO:0000313" key="2">
    <source>
        <dbReference type="EMBL" id="CAE4648890.1"/>
    </source>
</evidence>
<reference evidence="2" key="1">
    <citation type="submission" date="2021-01" db="EMBL/GenBank/DDBJ databases">
        <authorList>
            <person name="Corre E."/>
            <person name="Pelletier E."/>
            <person name="Niang G."/>
            <person name="Scheremetjew M."/>
            <person name="Finn R."/>
            <person name="Kale V."/>
            <person name="Holt S."/>
            <person name="Cochrane G."/>
            <person name="Meng A."/>
            <person name="Brown T."/>
            <person name="Cohen L."/>
        </authorList>
    </citation>
    <scope>NUCLEOTIDE SEQUENCE</scope>
    <source>
        <strain evidence="2">CCMP3105</strain>
    </source>
</reference>
<dbReference type="AlphaFoldDB" id="A0A7S4VJC7"/>
<accession>A0A7S4VJC7</accession>
<proteinExistence type="predicted"/>
<name>A0A7S4VJC7_9DINO</name>